<organism evidence="2 3">
    <name type="scientific">Anaeromonas frigoriresistens</name>
    <dbReference type="NCBI Taxonomy" id="2683708"/>
    <lineage>
        <taxon>Bacteria</taxon>
        <taxon>Bacillati</taxon>
        <taxon>Bacillota</taxon>
        <taxon>Tissierellia</taxon>
        <taxon>Tissierellales</taxon>
        <taxon>Thermohalobacteraceae</taxon>
        <taxon>Anaeromonas</taxon>
    </lineage>
</organism>
<sequence length="101" mass="11237">MNNFYSFLGIGQKASIIKAGEFKAEEAIKFKRSVLIILAEDASDNTKKKFTNLSEKNNIELLICGNKENLGNALGKNYISVIAVCDKKFSDTLKKRSKCIT</sequence>
<dbReference type="InterPro" id="IPR004038">
    <property type="entry name" value="Ribosomal_eL8/eL30/eS12/Gad45"/>
</dbReference>
<feature type="domain" description="Ribosomal protein eL8/eL30/eS12/Gadd45" evidence="1">
    <location>
        <begin position="12"/>
        <end position="91"/>
    </location>
</feature>
<gene>
    <name evidence="2" type="ORF">GOQ27_15550</name>
</gene>
<reference evidence="2" key="1">
    <citation type="submission" date="2019-12" db="EMBL/GenBank/DDBJ databases">
        <title>Clostridiaceae gen. nov. sp. nov., isolated from sediment in Xinjiang, China.</title>
        <authorList>
            <person name="Zhang R."/>
        </authorList>
    </citation>
    <scope>NUCLEOTIDE SEQUENCE</scope>
    <source>
        <strain evidence="2">D2Q-11</strain>
    </source>
</reference>
<proteinExistence type="predicted"/>
<dbReference type="Proteomes" id="UP000724672">
    <property type="component" value="Unassembled WGS sequence"/>
</dbReference>
<dbReference type="RefSeq" id="WP_203367797.1">
    <property type="nucleotide sequence ID" value="NZ_WSFT01000053.1"/>
</dbReference>
<evidence type="ECO:0000313" key="2">
    <source>
        <dbReference type="EMBL" id="MBS4539890.1"/>
    </source>
</evidence>
<comment type="caution">
    <text evidence="2">The sequence shown here is derived from an EMBL/GenBank/DDBJ whole genome shotgun (WGS) entry which is preliminary data.</text>
</comment>
<protein>
    <submittedName>
        <fullName evidence="2">Ribosomal L7Ae/L30e/S12e/Gadd45 family protein</fullName>
    </submittedName>
</protein>
<name>A0A942UYF0_9FIRM</name>
<dbReference type="Pfam" id="PF01248">
    <property type="entry name" value="Ribosomal_L7Ae"/>
    <property type="match status" value="1"/>
</dbReference>
<keyword evidence="3" id="KW-1185">Reference proteome</keyword>
<accession>A0A942UYF0</accession>
<evidence type="ECO:0000259" key="1">
    <source>
        <dbReference type="Pfam" id="PF01248"/>
    </source>
</evidence>
<evidence type="ECO:0000313" key="3">
    <source>
        <dbReference type="Proteomes" id="UP000724672"/>
    </source>
</evidence>
<dbReference type="InterPro" id="IPR029064">
    <property type="entry name" value="Ribosomal_eL30-like_sf"/>
</dbReference>
<dbReference type="EMBL" id="WSFT01000053">
    <property type="protein sequence ID" value="MBS4539890.1"/>
    <property type="molecule type" value="Genomic_DNA"/>
</dbReference>
<dbReference type="Gene3D" id="3.30.1330.30">
    <property type="match status" value="1"/>
</dbReference>
<dbReference type="AlphaFoldDB" id="A0A942UYF0"/>
<dbReference type="SUPFAM" id="SSF55315">
    <property type="entry name" value="L30e-like"/>
    <property type="match status" value="1"/>
</dbReference>